<organism evidence="1 2">
    <name type="scientific">Azorhizobium oxalatiphilum</name>
    <dbReference type="NCBI Taxonomy" id="980631"/>
    <lineage>
        <taxon>Bacteria</taxon>
        <taxon>Pseudomonadati</taxon>
        <taxon>Pseudomonadota</taxon>
        <taxon>Alphaproteobacteria</taxon>
        <taxon>Hyphomicrobiales</taxon>
        <taxon>Xanthobacteraceae</taxon>
        <taxon>Azorhizobium</taxon>
    </lineage>
</organism>
<sequence>MQLPVENVAWRRICRPVPRWAYGHRVMVNKCERVWVGHRGGPRYYGGGPRYDRGYGPPPPRFGGGYYRGGPGYY</sequence>
<name>A0A917C5X9_9HYPH</name>
<dbReference type="Proteomes" id="UP000606044">
    <property type="component" value="Unassembled WGS sequence"/>
</dbReference>
<dbReference type="AlphaFoldDB" id="A0A917C5X9"/>
<dbReference type="RefSeq" id="WP_188581179.1">
    <property type="nucleotide sequence ID" value="NZ_BMCT01000005.1"/>
</dbReference>
<comment type="caution">
    <text evidence="1">The sequence shown here is derived from an EMBL/GenBank/DDBJ whole genome shotgun (WGS) entry which is preliminary data.</text>
</comment>
<dbReference type="EMBL" id="BMCT01000005">
    <property type="protein sequence ID" value="GGF73438.1"/>
    <property type="molecule type" value="Genomic_DNA"/>
</dbReference>
<evidence type="ECO:0000313" key="1">
    <source>
        <dbReference type="EMBL" id="GGF73438.1"/>
    </source>
</evidence>
<accession>A0A917C5X9</accession>
<evidence type="ECO:0000313" key="2">
    <source>
        <dbReference type="Proteomes" id="UP000606044"/>
    </source>
</evidence>
<proteinExistence type="predicted"/>
<protein>
    <submittedName>
        <fullName evidence="1">Uncharacterized protein</fullName>
    </submittedName>
</protein>
<keyword evidence="2" id="KW-1185">Reference proteome</keyword>
<gene>
    <name evidence="1" type="ORF">GCM10007301_36560</name>
</gene>
<reference evidence="1" key="2">
    <citation type="submission" date="2020-09" db="EMBL/GenBank/DDBJ databases">
        <authorList>
            <person name="Sun Q."/>
            <person name="Sedlacek I."/>
        </authorList>
    </citation>
    <scope>NUCLEOTIDE SEQUENCE</scope>
    <source>
        <strain evidence="1">CCM 7897</strain>
    </source>
</reference>
<reference evidence="1" key="1">
    <citation type="journal article" date="2014" name="Int. J. Syst. Evol. Microbiol.">
        <title>Complete genome sequence of Corynebacterium casei LMG S-19264T (=DSM 44701T), isolated from a smear-ripened cheese.</title>
        <authorList>
            <consortium name="US DOE Joint Genome Institute (JGI-PGF)"/>
            <person name="Walter F."/>
            <person name="Albersmeier A."/>
            <person name="Kalinowski J."/>
            <person name="Ruckert C."/>
        </authorList>
    </citation>
    <scope>NUCLEOTIDE SEQUENCE</scope>
    <source>
        <strain evidence="1">CCM 7897</strain>
    </source>
</reference>